<name>A0A9W9B311_9HYPO</name>
<comment type="caution">
    <text evidence="1">The sequence shown here is derived from an EMBL/GenBank/DDBJ whole genome shotgun (WGS) entry which is preliminary data.</text>
</comment>
<dbReference type="AlphaFoldDB" id="A0A9W9B311"/>
<organism evidence="1 2">
    <name type="scientific">Trichoderma breve</name>
    <dbReference type="NCBI Taxonomy" id="2034170"/>
    <lineage>
        <taxon>Eukaryota</taxon>
        <taxon>Fungi</taxon>
        <taxon>Dikarya</taxon>
        <taxon>Ascomycota</taxon>
        <taxon>Pezizomycotina</taxon>
        <taxon>Sordariomycetes</taxon>
        <taxon>Hypocreomycetidae</taxon>
        <taxon>Hypocreales</taxon>
        <taxon>Hypocreaceae</taxon>
        <taxon>Trichoderma</taxon>
    </lineage>
</organism>
<proteinExistence type="predicted"/>
<gene>
    <name evidence="1" type="ORF">T069G_10446</name>
</gene>
<dbReference type="GeneID" id="80872344"/>
<evidence type="ECO:0000313" key="2">
    <source>
        <dbReference type="Proteomes" id="UP001140511"/>
    </source>
</evidence>
<evidence type="ECO:0000313" key="1">
    <source>
        <dbReference type="EMBL" id="KAJ4854888.1"/>
    </source>
</evidence>
<keyword evidence="2" id="KW-1185">Reference proteome</keyword>
<protein>
    <submittedName>
        <fullName evidence="1">Uncharacterized protein</fullName>
    </submittedName>
</protein>
<sequence>MAKLVVDAAKRNSETGRYDVEKHVCINRFRDRSRSDVSRPDQGKKLASSIDESDLEEMSTFHRDVIKPLVGKFLKSRFQFNPGMSTTDGGKIGDKRTEDRLVSFRNAFYHYQFACIMATRYQRNDDGTCQDISLSQEHGENDMLCNIPSLYLNGEERLHLGEIVNWVEGHYGRLIDKALKGRPQKDNEGLLDYFAKRGLKYLQRSLRHGLNRKNLEEAKKHCDLSHARAEMPFIIGLREGIKPRR</sequence>
<dbReference type="EMBL" id="JAOPEN010000007">
    <property type="protein sequence ID" value="KAJ4854888.1"/>
    <property type="molecule type" value="Genomic_DNA"/>
</dbReference>
<dbReference type="Proteomes" id="UP001140511">
    <property type="component" value="Unassembled WGS sequence"/>
</dbReference>
<reference evidence="1" key="1">
    <citation type="submission" date="2022-09" db="EMBL/GenBank/DDBJ databases">
        <title>Chromosome-level assembly of Trichoderma breve T069, a fungus used in development of biopesticide product.</title>
        <authorList>
            <person name="Lin R."/>
            <person name="Liu T."/>
        </authorList>
    </citation>
    <scope>NUCLEOTIDE SEQUENCE</scope>
    <source>
        <strain evidence="1">T069</strain>
    </source>
</reference>
<dbReference type="RefSeq" id="XP_056023946.1">
    <property type="nucleotide sequence ID" value="XM_056177656.1"/>
</dbReference>
<accession>A0A9W9B311</accession>